<evidence type="ECO:0000313" key="8">
    <source>
        <dbReference type="Proteomes" id="UP000002030"/>
    </source>
</evidence>
<dbReference type="KEGG" id="tai:Taci_1732"/>
<feature type="transmembrane region" description="Helical" evidence="6">
    <location>
        <begin position="244"/>
        <end position="269"/>
    </location>
</feature>
<comment type="subcellular location">
    <subcellularLocation>
        <location evidence="1">Membrane</location>
        <topology evidence="1">Multi-pass membrane protein</topology>
    </subcellularLocation>
</comment>
<accession>D1B7F5</accession>
<keyword evidence="8" id="KW-1185">Reference proteome</keyword>
<keyword evidence="4 6" id="KW-1133">Transmembrane helix</keyword>
<keyword evidence="3 6" id="KW-0812">Transmembrane</keyword>
<proteinExistence type="inferred from homology"/>
<dbReference type="Proteomes" id="UP000002030">
    <property type="component" value="Chromosome"/>
</dbReference>
<evidence type="ECO:0000256" key="4">
    <source>
        <dbReference type="ARBA" id="ARBA00022989"/>
    </source>
</evidence>
<feature type="transmembrane region" description="Helical" evidence="6">
    <location>
        <begin position="154"/>
        <end position="176"/>
    </location>
</feature>
<evidence type="ECO:0000256" key="2">
    <source>
        <dbReference type="ARBA" id="ARBA00009773"/>
    </source>
</evidence>
<evidence type="ECO:0000313" key="7">
    <source>
        <dbReference type="EMBL" id="ACZ19946.1"/>
    </source>
</evidence>
<dbReference type="Pfam" id="PF01594">
    <property type="entry name" value="AI-2E_transport"/>
    <property type="match status" value="1"/>
</dbReference>
<name>D1B7F5_THEAS</name>
<evidence type="ECO:0000256" key="6">
    <source>
        <dbReference type="SAM" id="Phobius"/>
    </source>
</evidence>
<protein>
    <recommendedName>
        <fullName evidence="9">Permease</fullName>
    </recommendedName>
</protein>
<dbReference type="EMBL" id="CP001818">
    <property type="protein sequence ID" value="ACZ19946.1"/>
    <property type="molecule type" value="Genomic_DNA"/>
</dbReference>
<feature type="transmembrane region" description="Helical" evidence="6">
    <location>
        <begin position="276"/>
        <end position="298"/>
    </location>
</feature>
<dbReference type="GO" id="GO:0016020">
    <property type="term" value="C:membrane"/>
    <property type="evidence" value="ECO:0007669"/>
    <property type="project" value="UniProtKB-SubCell"/>
</dbReference>
<feature type="transmembrane region" description="Helical" evidence="6">
    <location>
        <begin position="58"/>
        <end position="78"/>
    </location>
</feature>
<evidence type="ECO:0000256" key="5">
    <source>
        <dbReference type="ARBA" id="ARBA00023136"/>
    </source>
</evidence>
<gene>
    <name evidence="7" type="ordered locus">Taci_1732</name>
</gene>
<feature type="transmembrane region" description="Helical" evidence="6">
    <location>
        <begin position="210"/>
        <end position="232"/>
    </location>
</feature>
<reference evidence="7 8" key="1">
    <citation type="journal article" date="2009" name="Stand. Genomic Sci.">
        <title>Complete genome sequence of Thermanaerovibrio acidaminovorans type strain (Su883).</title>
        <authorList>
            <person name="Chovatia M."/>
            <person name="Sikorski J."/>
            <person name="Schroder M."/>
            <person name="Lapidus A."/>
            <person name="Nolan M."/>
            <person name="Tice H."/>
            <person name="Glavina Del Rio T."/>
            <person name="Copeland A."/>
            <person name="Cheng J.F."/>
            <person name="Lucas S."/>
            <person name="Chen F."/>
            <person name="Bruce D."/>
            <person name="Goodwin L."/>
            <person name="Pitluck S."/>
            <person name="Ivanova N."/>
            <person name="Mavromatis K."/>
            <person name="Ovchinnikova G."/>
            <person name="Pati A."/>
            <person name="Chen A."/>
            <person name="Palaniappan K."/>
            <person name="Land M."/>
            <person name="Hauser L."/>
            <person name="Chang Y.J."/>
            <person name="Jeffries C.D."/>
            <person name="Chain P."/>
            <person name="Saunders E."/>
            <person name="Detter J.C."/>
            <person name="Brettin T."/>
            <person name="Rohde M."/>
            <person name="Goker M."/>
            <person name="Spring S."/>
            <person name="Bristow J."/>
            <person name="Markowitz V."/>
            <person name="Hugenholtz P."/>
            <person name="Kyrpides N.C."/>
            <person name="Klenk H.P."/>
            <person name="Eisen J.A."/>
        </authorList>
    </citation>
    <scope>NUCLEOTIDE SEQUENCE [LARGE SCALE GENOMIC DNA]</scope>
    <source>
        <strain evidence="8">ATCC 49978 / DSM 6589 / Su883</strain>
    </source>
</reference>
<dbReference type="RefSeq" id="WP_012870455.1">
    <property type="nucleotide sequence ID" value="NC_013522.1"/>
</dbReference>
<dbReference type="PANTHER" id="PTHR21716:SF4">
    <property type="entry name" value="TRANSMEMBRANE PROTEIN 245"/>
    <property type="match status" value="1"/>
</dbReference>
<evidence type="ECO:0008006" key="9">
    <source>
        <dbReference type="Google" id="ProtNLM"/>
    </source>
</evidence>
<evidence type="ECO:0000256" key="1">
    <source>
        <dbReference type="ARBA" id="ARBA00004141"/>
    </source>
</evidence>
<dbReference type="eggNOG" id="COG0628">
    <property type="taxonomic scope" value="Bacteria"/>
</dbReference>
<feature type="transmembrane region" description="Helical" evidence="6">
    <location>
        <begin position="7"/>
        <end position="23"/>
    </location>
</feature>
<dbReference type="STRING" id="525903.Taci_1732"/>
<feature type="transmembrane region" description="Helical" evidence="6">
    <location>
        <begin position="318"/>
        <end position="340"/>
    </location>
</feature>
<dbReference type="PANTHER" id="PTHR21716">
    <property type="entry name" value="TRANSMEMBRANE PROTEIN"/>
    <property type="match status" value="1"/>
</dbReference>
<feature type="transmembrane region" description="Helical" evidence="6">
    <location>
        <begin position="29"/>
        <end position="46"/>
    </location>
</feature>
<dbReference type="OrthoDB" id="5298283at2"/>
<dbReference type="AlphaFoldDB" id="D1B7F5"/>
<comment type="similarity">
    <text evidence="2">Belongs to the autoinducer-2 exporter (AI-2E) (TC 2.A.86) family.</text>
</comment>
<dbReference type="EnsemblBacteria" id="ACZ19946">
    <property type="protein sequence ID" value="ACZ19946"/>
    <property type="gene ID" value="Taci_1732"/>
</dbReference>
<dbReference type="HOGENOM" id="CLU_041771_2_1_0"/>
<sequence length="355" mass="37498">MRRDMAPQWAVGAFVLVLALWSYPVVRSMLEPLGMGAVMAFALSGPKRRLCRRANRPALWASLLTLGFLFSIVIPTAYGVYALGMEVRGIASQGLQGLVRGDMDVAQLADALKARYGHLVTHLPSEFGGLDLWSLGADGLIWLARQGLSMSGNLIGGITRATYTILLSCFFGLLILKDWEALVRALGRTIPLGGWRARAFLLRSGRVMRAVIVGSVLTGLVQGGLGALGWWFSGLPNWATAGLGMFACSFIPVVGTALVWLPGAAYLALTGSIKGGLILAAWGALVVSSIDHLVRPLFMSSGEEASTLLMMVGVLGGLAAWGVPGLFMGPVALHSLLLGLEMTLARGLAKAPSGR</sequence>
<dbReference type="InterPro" id="IPR002549">
    <property type="entry name" value="AI-2E-like"/>
</dbReference>
<evidence type="ECO:0000256" key="3">
    <source>
        <dbReference type="ARBA" id="ARBA00022692"/>
    </source>
</evidence>
<organism evidence="7 8">
    <name type="scientific">Thermanaerovibrio acidaminovorans (strain ATCC 49978 / DSM 6589 / Su883)</name>
    <name type="common">Selenomonas acidaminovorans</name>
    <dbReference type="NCBI Taxonomy" id="525903"/>
    <lineage>
        <taxon>Bacteria</taxon>
        <taxon>Thermotogati</taxon>
        <taxon>Synergistota</taxon>
        <taxon>Synergistia</taxon>
        <taxon>Synergistales</taxon>
        <taxon>Synergistaceae</taxon>
        <taxon>Thermanaerovibrio</taxon>
    </lineage>
</organism>
<keyword evidence="5 6" id="KW-0472">Membrane</keyword>